<dbReference type="CDD" id="cd14752">
    <property type="entry name" value="GH31_N"/>
    <property type="match status" value="1"/>
</dbReference>
<organism evidence="6 7">
    <name type="scientific">Flavivirga eckloniae</name>
    <dbReference type="NCBI Taxonomy" id="1803846"/>
    <lineage>
        <taxon>Bacteria</taxon>
        <taxon>Pseudomonadati</taxon>
        <taxon>Bacteroidota</taxon>
        <taxon>Flavobacteriia</taxon>
        <taxon>Flavobacteriales</taxon>
        <taxon>Flavobacteriaceae</taxon>
        <taxon>Flavivirga</taxon>
    </lineage>
</organism>
<sequence>MKRTNYQLFDFMDLSPSLDEEECLWIAGQYKNIQEDQGDILIDIPFIKQNNSNDIQPDLEAAPLMRRLRIRAYGSRILRVAFDEGEAKMTDSLMLDWHSDLAATPLKIKSSDDCIKIIDELKDVRAELNLASAEIDYWSDLLPPAPETINITLYPEKGKAVKINGQDQFFPRRRDGLPIAFVEKDACTDRSAFSLACDPNEQFCGTGERFSKMDLSGKTIQLENQDAQGVNNNRAYKNIPFFISSRMYGFFLHTTAFSKISFADHSTRSVQVLSEYNQMDFFLFGGSSIEEILYSYKQVTGFPTLLPKWSFGTWMSRMTYFSADEVNNICDRLRKEDYPCDVIHLDTGWFKTDWLCEWTFNSERFPDPKGFISKLRDNGYKVSLWQLPYIAADAKQHDEAKENKYFAPLKEIKEQGGSNFSALDYAGTIDFTNPKAVKWYKELLKNLLDMGVVCIKTDFGEEIHLEADYHGMDARLLQNLYPLLYQKAAYEVTKEVTGDGIVWARAAWAGCQRFPLHWGGDAACTWDGMAGSLKGGLHLGLSGFGYWSHDVPGFHGIPNFMNTVIPDDLYIRWTQFGVFTSHLRYHGTSKREPYEYPLAASIVKKWWKLRYALLPYIWQQSERVTNSGFTFLRALIFHHPNDKVCWNIHDQYFFGDDFLVAPVMNSENKRDIYLPEGTWINFFNGEKVNGPIWLYNQNIPLEEMPVWVRFDASVAFYPEPVNSTDDVEEGKETTIVFNDSYKGIAHTVIGDLVGF</sequence>
<dbReference type="SUPFAM" id="SSF74650">
    <property type="entry name" value="Galactose mutarotase-like"/>
    <property type="match status" value="1"/>
</dbReference>
<dbReference type="OrthoDB" id="176168at2"/>
<evidence type="ECO:0000313" key="7">
    <source>
        <dbReference type="Proteomes" id="UP000235826"/>
    </source>
</evidence>
<dbReference type="InterPro" id="IPR000322">
    <property type="entry name" value="Glyco_hydro_31_TIM"/>
</dbReference>
<evidence type="ECO:0000256" key="2">
    <source>
        <dbReference type="RuleBase" id="RU361185"/>
    </source>
</evidence>
<dbReference type="RefSeq" id="WP_102754773.1">
    <property type="nucleotide sequence ID" value="NZ_CP025791.1"/>
</dbReference>
<evidence type="ECO:0000259" key="3">
    <source>
        <dbReference type="Pfam" id="PF01055"/>
    </source>
</evidence>
<dbReference type="InterPro" id="IPR051816">
    <property type="entry name" value="Glycosyl_Hydrolase_31"/>
</dbReference>
<dbReference type="InterPro" id="IPR013780">
    <property type="entry name" value="Glyco_hydro_b"/>
</dbReference>
<dbReference type="AlphaFoldDB" id="A0A2K9PM60"/>
<dbReference type="Proteomes" id="UP000235826">
    <property type="component" value="Chromosome"/>
</dbReference>
<dbReference type="Gene3D" id="3.20.20.80">
    <property type="entry name" value="Glycosidases"/>
    <property type="match status" value="1"/>
</dbReference>
<evidence type="ECO:0000259" key="4">
    <source>
        <dbReference type="Pfam" id="PF13802"/>
    </source>
</evidence>
<dbReference type="GO" id="GO:0030246">
    <property type="term" value="F:carbohydrate binding"/>
    <property type="evidence" value="ECO:0007669"/>
    <property type="project" value="InterPro"/>
</dbReference>
<feature type="domain" description="Glycoside hydrolase family 31 TIM barrel" evidence="3">
    <location>
        <begin position="303"/>
        <end position="619"/>
    </location>
</feature>
<dbReference type="CDD" id="cd06593">
    <property type="entry name" value="GH31_xylosidase_YicI"/>
    <property type="match status" value="1"/>
</dbReference>
<dbReference type="InterPro" id="IPR011013">
    <property type="entry name" value="Gal_mutarotase_sf_dom"/>
</dbReference>
<dbReference type="InterPro" id="IPR048395">
    <property type="entry name" value="Glyco_hydro_31_C"/>
</dbReference>
<reference evidence="6 7" key="1">
    <citation type="submission" date="2018-01" db="EMBL/GenBank/DDBJ databases">
        <title>Complete genome sequence of Flavivirga eckloniae ECD14 isolated from seaweed Ecklonia cava.</title>
        <authorList>
            <person name="Lee J.H."/>
            <person name="Baik K.S."/>
            <person name="Seong C.N."/>
        </authorList>
    </citation>
    <scope>NUCLEOTIDE SEQUENCE [LARGE SCALE GENOMIC DNA]</scope>
    <source>
        <strain evidence="6 7">ECD14</strain>
    </source>
</reference>
<feature type="domain" description="Glycosyl hydrolase family 31 C-terminal" evidence="5">
    <location>
        <begin position="629"/>
        <end position="709"/>
    </location>
</feature>
<dbReference type="InterPro" id="IPR025887">
    <property type="entry name" value="Glyco_hydro_31_N_dom"/>
</dbReference>
<dbReference type="GO" id="GO:0004553">
    <property type="term" value="F:hydrolase activity, hydrolyzing O-glycosyl compounds"/>
    <property type="evidence" value="ECO:0007669"/>
    <property type="project" value="InterPro"/>
</dbReference>
<comment type="similarity">
    <text evidence="1 2">Belongs to the glycosyl hydrolase 31 family.</text>
</comment>
<keyword evidence="2" id="KW-0378">Hydrolase</keyword>
<dbReference type="Gene3D" id="2.60.40.1180">
    <property type="entry name" value="Golgi alpha-mannosidase II"/>
    <property type="match status" value="1"/>
</dbReference>
<gene>
    <name evidence="6" type="ORF">C1H87_05040</name>
</gene>
<dbReference type="InterPro" id="IPR017853">
    <property type="entry name" value="GH"/>
</dbReference>
<keyword evidence="2" id="KW-0326">Glycosidase</keyword>
<keyword evidence="7" id="KW-1185">Reference proteome</keyword>
<proteinExistence type="inferred from homology"/>
<dbReference type="Pfam" id="PF21365">
    <property type="entry name" value="Glyco_hydro_31_3rd"/>
    <property type="match status" value="1"/>
</dbReference>
<feature type="domain" description="Glycoside hydrolase family 31 N-terminal" evidence="4">
    <location>
        <begin position="68"/>
        <end position="258"/>
    </location>
</feature>
<dbReference type="EMBL" id="CP025791">
    <property type="protein sequence ID" value="AUP78115.1"/>
    <property type="molecule type" value="Genomic_DNA"/>
</dbReference>
<evidence type="ECO:0000259" key="5">
    <source>
        <dbReference type="Pfam" id="PF21365"/>
    </source>
</evidence>
<evidence type="ECO:0000313" key="6">
    <source>
        <dbReference type="EMBL" id="AUP78115.1"/>
    </source>
</evidence>
<dbReference type="Gene3D" id="2.60.40.1760">
    <property type="entry name" value="glycosyl hydrolase (family 31)"/>
    <property type="match status" value="1"/>
</dbReference>
<dbReference type="Pfam" id="PF01055">
    <property type="entry name" value="Glyco_hydro_31_2nd"/>
    <property type="match status" value="1"/>
</dbReference>
<evidence type="ECO:0000256" key="1">
    <source>
        <dbReference type="ARBA" id="ARBA00007806"/>
    </source>
</evidence>
<dbReference type="SUPFAM" id="SSF51445">
    <property type="entry name" value="(Trans)glycosidases"/>
    <property type="match status" value="1"/>
</dbReference>
<dbReference type="GO" id="GO:0005975">
    <property type="term" value="P:carbohydrate metabolic process"/>
    <property type="evidence" value="ECO:0007669"/>
    <property type="project" value="InterPro"/>
</dbReference>
<accession>A0A2K9PM60</accession>
<name>A0A2K9PM60_9FLAO</name>
<dbReference type="Pfam" id="PF13802">
    <property type="entry name" value="Gal_mutarotas_2"/>
    <property type="match status" value="1"/>
</dbReference>
<dbReference type="KEGG" id="fek:C1H87_05040"/>
<dbReference type="PANTHER" id="PTHR43863">
    <property type="entry name" value="HYDROLASE, PUTATIVE (AFU_ORTHOLOGUE AFUA_1G03140)-RELATED"/>
    <property type="match status" value="1"/>
</dbReference>
<protein>
    <submittedName>
        <fullName evidence="6">Alpha-xylosidase</fullName>
    </submittedName>
</protein>
<dbReference type="SUPFAM" id="SSF51011">
    <property type="entry name" value="Glycosyl hydrolase domain"/>
    <property type="match status" value="1"/>
</dbReference>
<dbReference type="PANTHER" id="PTHR43863:SF2">
    <property type="entry name" value="MALTASE-GLUCOAMYLASE"/>
    <property type="match status" value="1"/>
</dbReference>